<evidence type="ECO:0000256" key="1">
    <source>
        <dbReference type="ARBA" id="ARBA00022500"/>
    </source>
</evidence>
<keyword evidence="1" id="KW-0145">Chemotaxis</keyword>
<dbReference type="EMBL" id="JACYFT010000002">
    <property type="protein sequence ID" value="MBD8050648.1"/>
    <property type="molecule type" value="Genomic_DNA"/>
</dbReference>
<evidence type="ECO:0000313" key="8">
    <source>
        <dbReference type="Proteomes" id="UP000647424"/>
    </source>
</evidence>
<dbReference type="Pfam" id="PF00015">
    <property type="entry name" value="MCPsignal"/>
    <property type="match status" value="1"/>
</dbReference>
<accession>A0A927ILE8</accession>
<dbReference type="PRINTS" id="PR00260">
    <property type="entry name" value="CHEMTRNSDUCR"/>
</dbReference>
<dbReference type="SUPFAM" id="SSF58104">
    <property type="entry name" value="Methyl-accepting chemotaxis protein (MCP) signaling domain"/>
    <property type="match status" value="1"/>
</dbReference>
<dbReference type="InterPro" id="IPR004090">
    <property type="entry name" value="Chemotax_Me-accpt_rcpt"/>
</dbReference>
<keyword evidence="3" id="KW-0807">Transducer</keyword>
<dbReference type="Gene3D" id="1.10.287.950">
    <property type="entry name" value="Methyl-accepting chemotaxis protein"/>
    <property type="match status" value="1"/>
</dbReference>
<dbReference type="GO" id="GO:0005886">
    <property type="term" value="C:plasma membrane"/>
    <property type="evidence" value="ECO:0007669"/>
    <property type="project" value="TreeGrafter"/>
</dbReference>
<proteinExistence type="inferred from homology"/>
<feature type="domain" description="HAMP" evidence="6">
    <location>
        <begin position="321"/>
        <end position="366"/>
    </location>
</feature>
<feature type="transmembrane region" description="Helical" evidence="4">
    <location>
        <begin position="27"/>
        <end position="44"/>
    </location>
</feature>
<dbReference type="GO" id="GO:0004888">
    <property type="term" value="F:transmembrane signaling receptor activity"/>
    <property type="evidence" value="ECO:0007669"/>
    <property type="project" value="InterPro"/>
</dbReference>
<feature type="transmembrane region" description="Helical" evidence="4">
    <location>
        <begin position="74"/>
        <end position="92"/>
    </location>
</feature>
<gene>
    <name evidence="7" type="ORF">IC609_08830</name>
</gene>
<keyword evidence="4" id="KW-0472">Membrane</keyword>
<feature type="transmembrane region" description="Helical" evidence="4">
    <location>
        <begin position="121"/>
        <end position="138"/>
    </location>
</feature>
<protein>
    <submittedName>
        <fullName evidence="7">Methyl-accepting chemotaxis protein</fullName>
    </submittedName>
</protein>
<dbReference type="SMART" id="SM00283">
    <property type="entry name" value="MA"/>
    <property type="match status" value="1"/>
</dbReference>
<evidence type="ECO:0000256" key="3">
    <source>
        <dbReference type="PROSITE-ProRule" id="PRU00284"/>
    </source>
</evidence>
<dbReference type="GO" id="GO:0006935">
    <property type="term" value="P:chemotaxis"/>
    <property type="evidence" value="ECO:0007669"/>
    <property type="project" value="UniProtKB-KW"/>
</dbReference>
<dbReference type="CDD" id="cd06225">
    <property type="entry name" value="HAMP"/>
    <property type="match status" value="1"/>
</dbReference>
<dbReference type="PROSITE" id="PS50111">
    <property type="entry name" value="CHEMOTAXIS_TRANSDUC_2"/>
    <property type="match status" value="1"/>
</dbReference>
<dbReference type="PANTHER" id="PTHR43531">
    <property type="entry name" value="PROTEIN ICFG"/>
    <property type="match status" value="1"/>
</dbReference>
<evidence type="ECO:0000259" key="5">
    <source>
        <dbReference type="PROSITE" id="PS50111"/>
    </source>
</evidence>
<keyword evidence="8" id="KW-1185">Reference proteome</keyword>
<dbReference type="PROSITE" id="PS50885">
    <property type="entry name" value="HAMP"/>
    <property type="match status" value="2"/>
</dbReference>
<comment type="similarity">
    <text evidence="2">Belongs to the methyl-accepting chemotaxis (MCP) protein family.</text>
</comment>
<dbReference type="PANTHER" id="PTHR43531:SF11">
    <property type="entry name" value="METHYL-ACCEPTING CHEMOTAXIS PROTEIN 3"/>
    <property type="match status" value="1"/>
</dbReference>
<reference evidence="7" key="1">
    <citation type="submission" date="2020-09" db="EMBL/GenBank/DDBJ databases">
        <title>Genome seq and assembly of Limnohabitants sp.</title>
        <authorList>
            <person name="Chhetri G."/>
        </authorList>
    </citation>
    <scope>NUCLEOTIDE SEQUENCE</scope>
    <source>
        <strain evidence="7">JUR4</strain>
    </source>
</reference>
<dbReference type="Proteomes" id="UP000647424">
    <property type="component" value="Unassembled WGS sequence"/>
</dbReference>
<keyword evidence="4" id="KW-1133">Transmembrane helix</keyword>
<feature type="domain" description="Methyl-accepting transducer" evidence="5">
    <location>
        <begin position="371"/>
        <end position="600"/>
    </location>
</feature>
<dbReference type="RefSeq" id="WP_191819140.1">
    <property type="nucleotide sequence ID" value="NZ_JACYFT010000002.1"/>
</dbReference>
<sequence length="615" mass="66054">MSVNSSLSASRRSDQILQPQRAAADRIMLSMMVFLLAVCFGVAYFTSTWMLTLVVAVPALLVPWAIYKGAPGSLASRLSIACALMVFSALTIQQSQGMIESHFGIFTLLAFLLYYRDWRPIVAAAGLIAVHHVVFGYLQATDSVGITVLEGDVHVTTIILHAAYVVFEAAMLIFMATILRREAVESALVAELSGQISEGDFSPRGPAVSASELPLLYKVSQMQKSLQSTLQDIVGVMTAVAQGHLDRRVTVEARGDLGALKENINQSIQVQQSVFQDITHVMQGVAKGNFGLRVTAEAKGELDGLKQSINQSMAAQQIVFQDITHVMQGVADGNLQRRVSAQAMGDLELLKQNINQSLDALRGAMTTINQNARQVATASDEASNAIGQISDGARHQTDAISHVSSAVRQTVASVADVSQNTELASQKSRQSFALVRASMEKMDEMVKVVNNIATNSEKINKITDVIEKIANKTNLLSLNAAIEAARAGEHGKGFAVVAEEVGKLALNSAESSQEIATLVKQAVEEARSAVTAVMDVSQDMSGIERETQATDEMLQRIVAALDQQSAAVDQINGNLNNLDQIARSNSSASEEIAATVVELSKIADATRREVQRFSV</sequence>
<dbReference type="Pfam" id="PF00672">
    <property type="entry name" value="HAMP"/>
    <property type="match status" value="1"/>
</dbReference>
<organism evidence="7 8">
    <name type="scientific">Limnohabitans radicicola</name>
    <dbReference type="NCBI Taxonomy" id="2771427"/>
    <lineage>
        <taxon>Bacteria</taxon>
        <taxon>Pseudomonadati</taxon>
        <taxon>Pseudomonadota</taxon>
        <taxon>Betaproteobacteria</taxon>
        <taxon>Burkholderiales</taxon>
        <taxon>Comamonadaceae</taxon>
        <taxon>Limnohabitans</taxon>
    </lineage>
</organism>
<feature type="domain" description="HAMP" evidence="6">
    <location>
        <begin position="224"/>
        <end position="276"/>
    </location>
</feature>
<dbReference type="InterPro" id="IPR004089">
    <property type="entry name" value="MCPsignal_dom"/>
</dbReference>
<name>A0A927ILE8_9BURK</name>
<dbReference type="InterPro" id="IPR051310">
    <property type="entry name" value="MCP_chemotaxis"/>
</dbReference>
<dbReference type="AlphaFoldDB" id="A0A927ILE8"/>
<dbReference type="GO" id="GO:0007165">
    <property type="term" value="P:signal transduction"/>
    <property type="evidence" value="ECO:0007669"/>
    <property type="project" value="UniProtKB-KW"/>
</dbReference>
<evidence type="ECO:0000256" key="4">
    <source>
        <dbReference type="SAM" id="Phobius"/>
    </source>
</evidence>
<evidence type="ECO:0000256" key="2">
    <source>
        <dbReference type="ARBA" id="ARBA00029447"/>
    </source>
</evidence>
<dbReference type="Gene3D" id="1.20.120.1530">
    <property type="match status" value="1"/>
</dbReference>
<feature type="transmembrane region" description="Helical" evidence="4">
    <location>
        <begin position="158"/>
        <end position="179"/>
    </location>
</feature>
<evidence type="ECO:0000313" key="7">
    <source>
        <dbReference type="EMBL" id="MBD8050648.1"/>
    </source>
</evidence>
<dbReference type="InterPro" id="IPR003660">
    <property type="entry name" value="HAMP_dom"/>
</dbReference>
<comment type="caution">
    <text evidence="7">The sequence shown here is derived from an EMBL/GenBank/DDBJ whole genome shotgun (WGS) entry which is preliminary data.</text>
</comment>
<feature type="transmembrane region" description="Helical" evidence="4">
    <location>
        <begin position="98"/>
        <end position="114"/>
    </location>
</feature>
<evidence type="ECO:0000259" key="6">
    <source>
        <dbReference type="PROSITE" id="PS50885"/>
    </source>
</evidence>
<keyword evidence="4" id="KW-0812">Transmembrane</keyword>